<organism evidence="3 4">
    <name type="scientific">Deinococcus metalli</name>
    <dbReference type="NCBI Taxonomy" id="1141878"/>
    <lineage>
        <taxon>Bacteria</taxon>
        <taxon>Thermotogati</taxon>
        <taxon>Deinococcota</taxon>
        <taxon>Deinococci</taxon>
        <taxon>Deinococcales</taxon>
        <taxon>Deinococcaceae</taxon>
        <taxon>Deinococcus</taxon>
    </lineage>
</organism>
<keyword evidence="1" id="KW-0732">Signal</keyword>
<reference evidence="3 4" key="3">
    <citation type="submission" date="2020-08" db="EMBL/GenBank/DDBJ databases">
        <title>Genomic Encyclopedia of Type Strains, Phase IV (KMG-IV): sequencing the most valuable type-strain genomes for metagenomic binning, comparative biology and taxonomic classification.</title>
        <authorList>
            <person name="Goeker M."/>
        </authorList>
    </citation>
    <scope>NUCLEOTIDE SEQUENCE [LARGE SCALE GENOMIC DNA]</scope>
    <source>
        <strain evidence="3 4">DSM 27521</strain>
    </source>
</reference>
<accession>A0A7W8KIP5</accession>
<evidence type="ECO:0000313" key="5">
    <source>
        <dbReference type="Proteomes" id="UP000619376"/>
    </source>
</evidence>
<gene>
    <name evidence="2" type="ORF">GCM10017781_43360</name>
    <name evidence="3" type="ORF">HNQ07_004416</name>
</gene>
<comment type="caution">
    <text evidence="3">The sequence shown here is derived from an EMBL/GenBank/DDBJ whole genome shotgun (WGS) entry which is preliminary data.</text>
</comment>
<evidence type="ECO:0000313" key="3">
    <source>
        <dbReference type="EMBL" id="MBB5378909.1"/>
    </source>
</evidence>
<dbReference type="Proteomes" id="UP000539473">
    <property type="component" value="Unassembled WGS sequence"/>
</dbReference>
<sequence>MKAVLAAVTALAVLTACQWTPAPPDTRETVNFASDPRILRGVWTGQVPVDAAAPSMLTLNLTATYQSDSSYTVTGTATLDGRTSDVEGGVNGFGQYRYLRPQTSPVPSGLSLRFTGIGGTFLSCPVVQQTADGVKWSCEYHGTTGSTVFTLIKGIP</sequence>
<reference evidence="2" key="1">
    <citation type="journal article" date="2014" name="Int. J. Syst. Evol. Microbiol.">
        <title>Complete genome of a new Firmicutes species belonging to the dominant human colonic microbiota ('Ruminococcus bicirculans') reveals two chromosomes and a selective capacity to utilize plant glucans.</title>
        <authorList>
            <consortium name="NISC Comparative Sequencing Program"/>
            <person name="Wegmann U."/>
            <person name="Louis P."/>
            <person name="Goesmann A."/>
            <person name="Henrissat B."/>
            <person name="Duncan S.H."/>
            <person name="Flint H.J."/>
        </authorList>
    </citation>
    <scope>NUCLEOTIDE SEQUENCE</scope>
    <source>
        <strain evidence="2">CGMCC 1.18437</strain>
    </source>
</reference>
<protein>
    <submittedName>
        <fullName evidence="3">Uncharacterized protein</fullName>
    </submittedName>
</protein>
<feature type="signal peptide" evidence="1">
    <location>
        <begin position="1"/>
        <end position="21"/>
    </location>
</feature>
<dbReference type="RefSeq" id="WP_184115764.1">
    <property type="nucleotide sequence ID" value="NZ_BNAJ01000017.1"/>
</dbReference>
<name>A0A7W8KIP5_9DEIO</name>
<dbReference type="Proteomes" id="UP000619376">
    <property type="component" value="Unassembled WGS sequence"/>
</dbReference>
<proteinExistence type="predicted"/>
<keyword evidence="5" id="KW-1185">Reference proteome</keyword>
<reference evidence="2" key="4">
    <citation type="submission" date="2024-05" db="EMBL/GenBank/DDBJ databases">
        <authorList>
            <person name="Sun Q."/>
            <person name="Zhou Y."/>
        </authorList>
    </citation>
    <scope>NUCLEOTIDE SEQUENCE</scope>
    <source>
        <strain evidence="2">CGMCC 1.18437</strain>
    </source>
</reference>
<feature type="chain" id="PRO_5031379889" evidence="1">
    <location>
        <begin position="22"/>
        <end position="156"/>
    </location>
</feature>
<evidence type="ECO:0000313" key="4">
    <source>
        <dbReference type="Proteomes" id="UP000539473"/>
    </source>
</evidence>
<dbReference type="EMBL" id="BNAJ01000017">
    <property type="protein sequence ID" value="GHF62669.1"/>
    <property type="molecule type" value="Genomic_DNA"/>
</dbReference>
<dbReference type="AlphaFoldDB" id="A0A7W8KIP5"/>
<dbReference type="PROSITE" id="PS51257">
    <property type="entry name" value="PROKAR_LIPOPROTEIN"/>
    <property type="match status" value="1"/>
</dbReference>
<evidence type="ECO:0000256" key="1">
    <source>
        <dbReference type="SAM" id="SignalP"/>
    </source>
</evidence>
<dbReference type="EMBL" id="JACHFK010000017">
    <property type="protein sequence ID" value="MBB5378909.1"/>
    <property type="molecule type" value="Genomic_DNA"/>
</dbReference>
<evidence type="ECO:0000313" key="2">
    <source>
        <dbReference type="EMBL" id="GHF62669.1"/>
    </source>
</evidence>
<reference evidence="5" key="2">
    <citation type="journal article" date="2019" name="Int. J. Syst. Evol. Microbiol.">
        <title>The Global Catalogue of Microorganisms (GCM) 10K type strain sequencing project: providing services to taxonomists for standard genome sequencing and annotation.</title>
        <authorList>
            <consortium name="The Broad Institute Genomics Platform"/>
            <consortium name="The Broad Institute Genome Sequencing Center for Infectious Disease"/>
            <person name="Wu L."/>
            <person name="Ma J."/>
        </authorList>
    </citation>
    <scope>NUCLEOTIDE SEQUENCE [LARGE SCALE GENOMIC DNA]</scope>
    <source>
        <strain evidence="5">CGMCC 1.18437</strain>
    </source>
</reference>